<dbReference type="SMART" id="SM00360">
    <property type="entry name" value="RRM"/>
    <property type="match status" value="1"/>
</dbReference>
<evidence type="ECO:0000313" key="4">
    <source>
        <dbReference type="EMBL" id="OAE34744.1"/>
    </source>
</evidence>
<evidence type="ECO:0000313" key="5">
    <source>
        <dbReference type="Proteomes" id="UP000077202"/>
    </source>
</evidence>
<sequence>MERKELSVLDGQRKGSVARGREGNADDDDENENDRRERKRRKDRFAPERLSENSDRKERESFTSIAGRQHRSRGSTERPLERSGGFSKAGNAGVRSVMQVGGFGRAANMAPGIMGPGRPLVPLDPATLPLRPMGRGFMGPLAGIQMANRTNMHLQEVMAVQEHMLRSHHYMQQLAHANAAGRGRHPLAGPVAGPGMRPMPGMEFGGQFPQGMMHLQACPDLTAQMNFVGPVDAFSRNTRAAYGGRGPGGMFGQVAGRMGSSQRNGMGRQNSWGSSTVQNGELLAVGGRGQGRGQVAGPIWSDPHVMAQAAAAQGVQAQGIGVGETVNMVQARGADVMTMGPAKARQSSQTIGHLSESQRVLKRAEPVGKLEPDGTWRVDGECGSRNGAPQKKEKDLKNVMSSTSGAGNKRERELGREKESSTNLSNASKNVLTPQGHGLSNGSASASNLIQLGGPVQKSRVLTVSGLPDNTSMSVVVDAFEKQGKVTDFRKEDRGDAFTITFASVSEAISAQRHLHRSHLAGRQITVEYAVHQPDL</sequence>
<feature type="region of interest" description="Disordered" evidence="2">
    <location>
        <begin position="1"/>
        <end position="90"/>
    </location>
</feature>
<accession>A0A176WPI6</accession>
<feature type="domain" description="RRM" evidence="3">
    <location>
        <begin position="460"/>
        <end position="532"/>
    </location>
</feature>
<feature type="compositionally biased region" description="Basic and acidic residues" evidence="2">
    <location>
        <begin position="408"/>
        <end position="420"/>
    </location>
</feature>
<feature type="compositionally biased region" description="Polar residues" evidence="2">
    <location>
        <begin position="421"/>
        <end position="446"/>
    </location>
</feature>
<keyword evidence="1" id="KW-0694">RNA-binding</keyword>
<feature type="compositionally biased region" description="Polar residues" evidence="2">
    <location>
        <begin position="345"/>
        <end position="358"/>
    </location>
</feature>
<dbReference type="SUPFAM" id="SSF54928">
    <property type="entry name" value="RNA-binding domain, RBD"/>
    <property type="match status" value="1"/>
</dbReference>
<dbReference type="AlphaFoldDB" id="A0A176WPI6"/>
<feature type="compositionally biased region" description="Basic and acidic residues" evidence="2">
    <location>
        <begin position="1"/>
        <end position="24"/>
    </location>
</feature>
<evidence type="ECO:0000259" key="3">
    <source>
        <dbReference type="PROSITE" id="PS50102"/>
    </source>
</evidence>
<dbReference type="InterPro" id="IPR012677">
    <property type="entry name" value="Nucleotide-bd_a/b_plait_sf"/>
</dbReference>
<evidence type="ECO:0000256" key="2">
    <source>
        <dbReference type="SAM" id="MobiDB-lite"/>
    </source>
</evidence>
<reference evidence="4" key="1">
    <citation type="submission" date="2016-03" db="EMBL/GenBank/DDBJ databases">
        <title>Mechanisms controlling the formation of the plant cell surface in tip-growing cells are functionally conserved among land plants.</title>
        <authorList>
            <person name="Honkanen S."/>
            <person name="Jones V.A."/>
            <person name="Morieri G."/>
            <person name="Champion C."/>
            <person name="Hetherington A.J."/>
            <person name="Kelly S."/>
            <person name="Saint-Marcoux D."/>
            <person name="Proust H."/>
            <person name="Prescott H."/>
            <person name="Dolan L."/>
        </authorList>
    </citation>
    <scope>NUCLEOTIDE SEQUENCE [LARGE SCALE GENOMIC DNA]</scope>
    <source>
        <tissue evidence="4">Whole gametophyte</tissue>
    </source>
</reference>
<protein>
    <recommendedName>
        <fullName evidence="3">RRM domain-containing protein</fullName>
    </recommendedName>
</protein>
<dbReference type="InterPro" id="IPR000504">
    <property type="entry name" value="RRM_dom"/>
</dbReference>
<evidence type="ECO:0000256" key="1">
    <source>
        <dbReference type="PROSITE-ProRule" id="PRU00176"/>
    </source>
</evidence>
<dbReference type="Gene3D" id="3.30.70.330">
    <property type="match status" value="1"/>
</dbReference>
<name>A0A176WPI6_MARPO</name>
<feature type="compositionally biased region" description="Basic and acidic residues" evidence="2">
    <location>
        <begin position="44"/>
        <end position="61"/>
    </location>
</feature>
<dbReference type="InterPro" id="IPR035979">
    <property type="entry name" value="RBD_domain_sf"/>
</dbReference>
<dbReference type="CDD" id="cd00590">
    <property type="entry name" value="RRM_SF"/>
    <property type="match status" value="1"/>
</dbReference>
<dbReference type="PROSITE" id="PS50102">
    <property type="entry name" value="RRM"/>
    <property type="match status" value="1"/>
</dbReference>
<organism evidence="4 5">
    <name type="scientific">Marchantia polymorpha subsp. ruderalis</name>
    <dbReference type="NCBI Taxonomy" id="1480154"/>
    <lineage>
        <taxon>Eukaryota</taxon>
        <taxon>Viridiplantae</taxon>
        <taxon>Streptophyta</taxon>
        <taxon>Embryophyta</taxon>
        <taxon>Marchantiophyta</taxon>
        <taxon>Marchantiopsida</taxon>
        <taxon>Marchantiidae</taxon>
        <taxon>Marchantiales</taxon>
        <taxon>Marchantiaceae</taxon>
        <taxon>Marchantia</taxon>
    </lineage>
</organism>
<feature type="region of interest" description="Disordered" evidence="2">
    <location>
        <begin position="341"/>
        <end position="446"/>
    </location>
</feature>
<keyword evidence="5" id="KW-1185">Reference proteome</keyword>
<gene>
    <name evidence="4" type="ORF">AXG93_2528s1090</name>
</gene>
<dbReference type="Proteomes" id="UP000077202">
    <property type="component" value="Unassembled WGS sequence"/>
</dbReference>
<dbReference type="GO" id="GO:0003723">
    <property type="term" value="F:RNA binding"/>
    <property type="evidence" value="ECO:0007669"/>
    <property type="project" value="UniProtKB-UniRule"/>
</dbReference>
<comment type="caution">
    <text evidence="4">The sequence shown here is derived from an EMBL/GenBank/DDBJ whole genome shotgun (WGS) entry which is preliminary data.</text>
</comment>
<feature type="compositionally biased region" description="Basic and acidic residues" evidence="2">
    <location>
        <begin position="362"/>
        <end position="382"/>
    </location>
</feature>
<proteinExistence type="predicted"/>
<dbReference type="EMBL" id="LVLJ01000312">
    <property type="protein sequence ID" value="OAE34744.1"/>
    <property type="molecule type" value="Genomic_DNA"/>
</dbReference>